<protein>
    <submittedName>
        <fullName evidence="5">FMN-binding glutamate synthase family protein</fullName>
    </submittedName>
</protein>
<evidence type="ECO:0000256" key="3">
    <source>
        <dbReference type="PIRNR" id="PIRNR006429"/>
    </source>
</evidence>
<dbReference type="PIRSF" id="PIRSF500061">
    <property type="entry name" value="GOGAT_lg2_archl"/>
    <property type="match status" value="1"/>
</dbReference>
<dbReference type="Proteomes" id="UP000466730">
    <property type="component" value="Unassembled WGS sequence"/>
</dbReference>
<keyword evidence="6" id="KW-1185">Reference proteome</keyword>
<name>A0A844B1X7_9RHOB</name>
<dbReference type="RefSeq" id="WP_153747095.1">
    <property type="nucleotide sequence ID" value="NZ_BAAADI010000014.1"/>
</dbReference>
<keyword evidence="2" id="KW-0560">Oxidoreductase</keyword>
<dbReference type="OrthoDB" id="9795032at2"/>
<organism evidence="5 6">
    <name type="scientific">Rhodovulum strictum</name>
    <dbReference type="NCBI Taxonomy" id="58314"/>
    <lineage>
        <taxon>Bacteria</taxon>
        <taxon>Pseudomonadati</taxon>
        <taxon>Pseudomonadota</taxon>
        <taxon>Alphaproteobacteria</taxon>
        <taxon>Rhodobacterales</taxon>
        <taxon>Paracoccaceae</taxon>
        <taxon>Rhodovulum</taxon>
    </lineage>
</organism>
<comment type="similarity">
    <text evidence="1 3">Belongs to the glutamate synthase family.</text>
</comment>
<dbReference type="Gene3D" id="3.20.20.70">
    <property type="entry name" value="Aldolase class I"/>
    <property type="match status" value="1"/>
</dbReference>
<gene>
    <name evidence="5" type="ORF">GH815_02145</name>
</gene>
<dbReference type="InterPro" id="IPR024188">
    <property type="entry name" value="GltB"/>
</dbReference>
<comment type="caution">
    <text evidence="5">The sequence shown here is derived from an EMBL/GenBank/DDBJ whole genome shotgun (WGS) entry which is preliminary data.</text>
</comment>
<accession>A0A844B1X7</accession>
<evidence type="ECO:0000256" key="1">
    <source>
        <dbReference type="ARBA" id="ARBA00009716"/>
    </source>
</evidence>
<dbReference type="EMBL" id="WJPO01000002">
    <property type="protein sequence ID" value="MRH19780.1"/>
    <property type="molecule type" value="Genomic_DNA"/>
</dbReference>
<evidence type="ECO:0000259" key="4">
    <source>
        <dbReference type="Pfam" id="PF01645"/>
    </source>
</evidence>
<dbReference type="Pfam" id="PF01645">
    <property type="entry name" value="Glu_synthase"/>
    <property type="match status" value="1"/>
</dbReference>
<dbReference type="GO" id="GO:0015930">
    <property type="term" value="F:glutamate synthase activity"/>
    <property type="evidence" value="ECO:0007669"/>
    <property type="project" value="InterPro"/>
</dbReference>
<dbReference type="GO" id="GO:0006537">
    <property type="term" value="P:glutamate biosynthetic process"/>
    <property type="evidence" value="ECO:0007669"/>
    <property type="project" value="InterPro"/>
</dbReference>
<evidence type="ECO:0000256" key="2">
    <source>
        <dbReference type="ARBA" id="ARBA00023002"/>
    </source>
</evidence>
<reference evidence="5 6" key="1">
    <citation type="submission" date="2019-11" db="EMBL/GenBank/DDBJ databases">
        <title>Draft Whole-Genome sequence of the marine photosynthetic bacterium Rhodovulum strictum DSM 11289.</title>
        <authorList>
            <person name="Kyndt J.A."/>
            <person name="Meyer T.E."/>
        </authorList>
    </citation>
    <scope>NUCLEOTIDE SEQUENCE [LARGE SCALE GENOMIC DNA]</scope>
    <source>
        <strain evidence="5 6">DSM 11289</strain>
    </source>
</reference>
<dbReference type="PIRSF" id="PIRSF006429">
    <property type="entry name" value="GOGAT_lg_2"/>
    <property type="match status" value="1"/>
</dbReference>
<sequence>MEKTPPTTPRQSWTFSNEINSEIRRAAATGIYDIRGGGAKRRVPHFDDLLFLGASISRYPLEGYREKCATNVVLGTRFAKKPIEIAMPITIAGMSFGSLSGPAKEALGRGATLAGTSTTTGDGGMTEEERGHSEKLVYQYLPSRYGMNPDDLRRADAIEVVVGQGAKPGGGGMLLGQKITERVAGMRDLPVGIDQRSACRHPDWTGPDDLEIKILELREVTGWEKPIYVKIGGARPYYDTALAVKAGADVVVLDGMQGGTAATQEVFIEHIGQPTLACIRPAVQALQDLGMHREVQLIVSGGIRTGADVAKALALGADAVSIGTAALVAIGDNDPKWESEYNKLGTTTGAYDDWHEGRDPAGITTQDPDLAARLDPVEAGRKLRNYLSVLNLECQTIARACGKSHVHNLEPEDLCALTIEAAAMAGVPLAGTNWIPGRTGF</sequence>
<evidence type="ECO:0000313" key="5">
    <source>
        <dbReference type="EMBL" id="MRH19780.1"/>
    </source>
</evidence>
<dbReference type="InterPro" id="IPR013785">
    <property type="entry name" value="Aldolase_TIM"/>
</dbReference>
<dbReference type="InterPro" id="IPR002932">
    <property type="entry name" value="Glu_synthdom"/>
</dbReference>
<dbReference type="PANTHER" id="PTHR43819:SF1">
    <property type="entry name" value="ARCHAEAL-TYPE GLUTAMATE SYNTHASE [NADPH]"/>
    <property type="match status" value="1"/>
</dbReference>
<dbReference type="PANTHER" id="PTHR43819">
    <property type="entry name" value="ARCHAEAL-TYPE GLUTAMATE SYNTHASE [NADPH]"/>
    <property type="match status" value="1"/>
</dbReference>
<dbReference type="SUPFAM" id="SSF51395">
    <property type="entry name" value="FMN-linked oxidoreductases"/>
    <property type="match status" value="1"/>
</dbReference>
<dbReference type="AlphaFoldDB" id="A0A844B1X7"/>
<dbReference type="InterPro" id="IPR043578">
    <property type="entry name" value="GltB_archl_type"/>
</dbReference>
<evidence type="ECO:0000313" key="6">
    <source>
        <dbReference type="Proteomes" id="UP000466730"/>
    </source>
</evidence>
<feature type="domain" description="Glutamate synthase" evidence="4">
    <location>
        <begin position="75"/>
        <end position="331"/>
    </location>
</feature>
<dbReference type="CDD" id="cd02808">
    <property type="entry name" value="GltS_FMN"/>
    <property type="match status" value="1"/>
</dbReference>
<proteinExistence type="inferred from homology"/>